<evidence type="ECO:0000313" key="1">
    <source>
        <dbReference type="EMBL" id="KAJ8644089.1"/>
    </source>
</evidence>
<protein>
    <submittedName>
        <fullName evidence="1">Uncharacterized protein</fullName>
    </submittedName>
</protein>
<evidence type="ECO:0000313" key="2">
    <source>
        <dbReference type="Proteomes" id="UP001234297"/>
    </source>
</evidence>
<keyword evidence="2" id="KW-1185">Reference proteome</keyword>
<reference evidence="1 2" key="1">
    <citation type="journal article" date="2022" name="Hortic Res">
        <title>A haplotype resolved chromosomal level avocado genome allows analysis of novel avocado genes.</title>
        <authorList>
            <person name="Nath O."/>
            <person name="Fletcher S.J."/>
            <person name="Hayward A."/>
            <person name="Shaw L.M."/>
            <person name="Masouleh A.K."/>
            <person name="Furtado A."/>
            <person name="Henry R.J."/>
            <person name="Mitter N."/>
        </authorList>
    </citation>
    <scope>NUCLEOTIDE SEQUENCE [LARGE SCALE GENOMIC DNA]</scope>
    <source>
        <strain evidence="2">cv. Hass</strain>
    </source>
</reference>
<sequence>MPEFANSVAPLYSMQCCAEWFGSAVSSEFQSCSGVLSSFGSVLLLCLGLPSCSAGLGLALRSLVSAGREQLCS</sequence>
<name>A0ACC2MEP6_PERAE</name>
<accession>A0ACC2MEP6</accession>
<organism evidence="1 2">
    <name type="scientific">Persea americana</name>
    <name type="common">Avocado</name>
    <dbReference type="NCBI Taxonomy" id="3435"/>
    <lineage>
        <taxon>Eukaryota</taxon>
        <taxon>Viridiplantae</taxon>
        <taxon>Streptophyta</taxon>
        <taxon>Embryophyta</taxon>
        <taxon>Tracheophyta</taxon>
        <taxon>Spermatophyta</taxon>
        <taxon>Magnoliopsida</taxon>
        <taxon>Magnoliidae</taxon>
        <taxon>Laurales</taxon>
        <taxon>Lauraceae</taxon>
        <taxon>Persea</taxon>
    </lineage>
</organism>
<gene>
    <name evidence="1" type="ORF">MRB53_005837</name>
</gene>
<dbReference type="EMBL" id="CM056810">
    <property type="protein sequence ID" value="KAJ8644089.1"/>
    <property type="molecule type" value="Genomic_DNA"/>
</dbReference>
<proteinExistence type="predicted"/>
<comment type="caution">
    <text evidence="1">The sequence shown here is derived from an EMBL/GenBank/DDBJ whole genome shotgun (WGS) entry which is preliminary data.</text>
</comment>
<dbReference type="Proteomes" id="UP001234297">
    <property type="component" value="Chromosome 2"/>
</dbReference>